<feature type="non-terminal residue" evidence="1">
    <location>
        <position position="578"/>
    </location>
</feature>
<comment type="caution">
    <text evidence="1">The sequence shown here is derived from an EMBL/GenBank/DDBJ whole genome shotgun (WGS) entry which is preliminary data.</text>
</comment>
<name>A0A9N9CTT9_9GLOM</name>
<dbReference type="InterPro" id="IPR027417">
    <property type="entry name" value="P-loop_NTPase"/>
</dbReference>
<protein>
    <submittedName>
        <fullName evidence="1">7652_t:CDS:1</fullName>
    </submittedName>
</protein>
<accession>A0A9N9CTT9</accession>
<sequence>DEIKGLELERKRKATEELTEGNKRRWTVNSAIPNSERNNVYFVDPMKESVPLLDMIRRGEFVALYGARASGKSTRVIQVKEQLTGEGFICIYITLELINIESVDKFWISLGHSFEIKGTSDIKFAGIKSASEFARLFGKDKCKKKVILFVDEYDVLYEADDDIRASFLGAIRGIKNAKDEYSLWSSVAIGPFSILHLSSKRSTSPFNVKDPFQNPNFTKEQVQLLYRNFAHDYDLNIDPAIVEDIYTRTNGHAGLVCLCGKAIYVDLIRKLDERRRLDFLTWSNFTISSLQKSVLDYATFRKMVHTLTKDKARKAMQLIRSAFIGFFDLIQIVDYEERNLAEFLTAEGVLIRDEKTKDRFKMSSALVDELVRQRVIPELFKSSPTVAVPEKRDGFLDTVNILKTVVQSFDQDIISRAFYRSFKTAHDVYVNGQKNKRVPRESVYDTEMNRILINWISKQRNFEVTSQWHLVEYHANEKDKHIYSDLVIKTPYQTIVLELLATATKTQLNEHFVRALKYGNKLSAEDVWIVHFTCEDNSTQNPYYPSNEELSKLNIVHFLHDEEFKNVRMSTRFIDSSV</sequence>
<proteinExistence type="predicted"/>
<dbReference type="SUPFAM" id="SSF52540">
    <property type="entry name" value="P-loop containing nucleoside triphosphate hydrolases"/>
    <property type="match status" value="1"/>
</dbReference>
<evidence type="ECO:0000313" key="1">
    <source>
        <dbReference type="EMBL" id="CAG8613679.1"/>
    </source>
</evidence>
<dbReference type="OrthoDB" id="5596319at2759"/>
<keyword evidence="2" id="KW-1185">Reference proteome</keyword>
<dbReference type="Pfam" id="PF14516">
    <property type="entry name" value="AAA_35"/>
    <property type="match status" value="1"/>
</dbReference>
<dbReference type="AlphaFoldDB" id="A0A9N9CTT9"/>
<reference evidence="1" key="1">
    <citation type="submission" date="2021-06" db="EMBL/GenBank/DDBJ databases">
        <authorList>
            <person name="Kallberg Y."/>
            <person name="Tangrot J."/>
            <person name="Rosling A."/>
        </authorList>
    </citation>
    <scope>NUCLEOTIDE SEQUENCE</scope>
    <source>
        <strain evidence="1">MT106</strain>
    </source>
</reference>
<gene>
    <name evidence="1" type="ORF">AGERDE_LOCUS9721</name>
</gene>
<dbReference type="Gene3D" id="3.40.50.300">
    <property type="entry name" value="P-loop containing nucleotide triphosphate hydrolases"/>
    <property type="match status" value="1"/>
</dbReference>
<organism evidence="1 2">
    <name type="scientific">Ambispora gerdemannii</name>
    <dbReference type="NCBI Taxonomy" id="144530"/>
    <lineage>
        <taxon>Eukaryota</taxon>
        <taxon>Fungi</taxon>
        <taxon>Fungi incertae sedis</taxon>
        <taxon>Mucoromycota</taxon>
        <taxon>Glomeromycotina</taxon>
        <taxon>Glomeromycetes</taxon>
        <taxon>Archaeosporales</taxon>
        <taxon>Ambisporaceae</taxon>
        <taxon>Ambispora</taxon>
    </lineage>
</organism>
<dbReference type="EMBL" id="CAJVPL010002555">
    <property type="protein sequence ID" value="CAG8613679.1"/>
    <property type="molecule type" value="Genomic_DNA"/>
</dbReference>
<evidence type="ECO:0000313" key="2">
    <source>
        <dbReference type="Proteomes" id="UP000789831"/>
    </source>
</evidence>
<dbReference type="Proteomes" id="UP000789831">
    <property type="component" value="Unassembled WGS sequence"/>
</dbReference>